<dbReference type="InterPro" id="IPR040079">
    <property type="entry name" value="Glutathione_S-Trfase"/>
</dbReference>
<gene>
    <name evidence="4" type="ORF">AB675_2189</name>
</gene>
<dbReference type="InterPro" id="IPR036282">
    <property type="entry name" value="Glutathione-S-Trfase_C_sf"/>
</dbReference>
<accession>A0A0N0NPP2</accession>
<dbReference type="PROSITE" id="PS50404">
    <property type="entry name" value="GST_NTER"/>
    <property type="match status" value="1"/>
</dbReference>
<dbReference type="InterPro" id="IPR010987">
    <property type="entry name" value="Glutathione-S-Trfase_C-like"/>
</dbReference>
<dbReference type="Proteomes" id="UP000038010">
    <property type="component" value="Unassembled WGS sequence"/>
</dbReference>
<reference evidence="4 5" key="1">
    <citation type="submission" date="2015-06" db="EMBL/GenBank/DDBJ databases">
        <title>Draft genome of the ant-associated black yeast Phialophora attae CBS 131958.</title>
        <authorList>
            <person name="Moreno L.F."/>
            <person name="Stielow B.J."/>
            <person name="de Hoog S."/>
            <person name="Vicente V.A."/>
            <person name="Weiss V.A."/>
            <person name="de Vries M."/>
            <person name="Cruz L.M."/>
            <person name="Souza E.M."/>
        </authorList>
    </citation>
    <scope>NUCLEOTIDE SEQUENCE [LARGE SCALE GENOMIC DNA]</scope>
    <source>
        <strain evidence="4 5">CBS 131958</strain>
    </source>
</reference>
<dbReference type="VEuPathDB" id="FungiDB:AB675_2189"/>
<dbReference type="Gene3D" id="3.40.30.10">
    <property type="entry name" value="Glutaredoxin"/>
    <property type="match status" value="1"/>
</dbReference>
<dbReference type="Pfam" id="PF14497">
    <property type="entry name" value="GST_C_3"/>
    <property type="match status" value="1"/>
</dbReference>
<dbReference type="GO" id="GO:0016740">
    <property type="term" value="F:transferase activity"/>
    <property type="evidence" value="ECO:0007669"/>
    <property type="project" value="UniProtKB-KW"/>
</dbReference>
<dbReference type="Pfam" id="PF13409">
    <property type="entry name" value="GST_N_2"/>
    <property type="match status" value="1"/>
</dbReference>
<dbReference type="RefSeq" id="XP_018002944.1">
    <property type="nucleotide sequence ID" value="XM_018142140.1"/>
</dbReference>
<dbReference type="SUPFAM" id="SSF47616">
    <property type="entry name" value="GST C-terminal domain-like"/>
    <property type="match status" value="1"/>
</dbReference>
<dbReference type="InterPro" id="IPR004045">
    <property type="entry name" value="Glutathione_S-Trfase_N"/>
</dbReference>
<feature type="domain" description="GST N-terminal" evidence="2">
    <location>
        <begin position="5"/>
        <end position="85"/>
    </location>
</feature>
<dbReference type="GeneID" id="28734020"/>
<dbReference type="AlphaFoldDB" id="A0A0N0NPP2"/>
<dbReference type="PROSITE" id="PS50405">
    <property type="entry name" value="GST_CTER"/>
    <property type="match status" value="1"/>
</dbReference>
<keyword evidence="5" id="KW-1185">Reference proteome</keyword>
<dbReference type="SFLD" id="SFLDG00358">
    <property type="entry name" value="Main_(cytGST)"/>
    <property type="match status" value="1"/>
</dbReference>
<dbReference type="SUPFAM" id="SSF52833">
    <property type="entry name" value="Thioredoxin-like"/>
    <property type="match status" value="1"/>
</dbReference>
<keyword evidence="4" id="KW-0808">Transferase</keyword>
<sequence length="232" mass="26224">MSTLGKPTLHYLNDSASHRVLWALEELGVEYNLVLHQRIKGRSPPELFKTHPLGKSPQLVLATGRVLIESSNVIKYLLDTYDTEGKFRGDGVRNDAIREDELSDLVSSSMNGIMGTGVIFLALAHASPFFARPIMNGIWKGLRSAFFDAEVEKFLSYLDDQLKGQEFLMGALPGRPDFLLTFVYDNFEQRKLIKTPSNYPLVQEWSKRCKARPAWQRSMEKGNGYDCSTLGF</sequence>
<dbReference type="OrthoDB" id="2098326at2759"/>
<dbReference type="InterPro" id="IPR036249">
    <property type="entry name" value="Thioredoxin-like_sf"/>
</dbReference>
<name>A0A0N0NPP2_9EURO</name>
<proteinExistence type="inferred from homology"/>
<dbReference type="CDD" id="cd03046">
    <property type="entry name" value="GST_N_GTT1_like"/>
    <property type="match status" value="1"/>
</dbReference>
<feature type="domain" description="GST C-terminal" evidence="3">
    <location>
        <begin position="92"/>
        <end position="230"/>
    </location>
</feature>
<evidence type="ECO:0000259" key="3">
    <source>
        <dbReference type="PROSITE" id="PS50405"/>
    </source>
</evidence>
<organism evidence="4 5">
    <name type="scientific">Cyphellophora attinorum</name>
    <dbReference type="NCBI Taxonomy" id="1664694"/>
    <lineage>
        <taxon>Eukaryota</taxon>
        <taxon>Fungi</taxon>
        <taxon>Dikarya</taxon>
        <taxon>Ascomycota</taxon>
        <taxon>Pezizomycotina</taxon>
        <taxon>Eurotiomycetes</taxon>
        <taxon>Chaetothyriomycetidae</taxon>
        <taxon>Chaetothyriales</taxon>
        <taxon>Cyphellophoraceae</taxon>
        <taxon>Cyphellophora</taxon>
    </lineage>
</organism>
<dbReference type="PANTHER" id="PTHR44051:SF9">
    <property type="entry name" value="GLUTATHIONE S-TRANSFERASE 1"/>
    <property type="match status" value="1"/>
</dbReference>
<dbReference type="PANTHER" id="PTHR44051">
    <property type="entry name" value="GLUTATHIONE S-TRANSFERASE-RELATED"/>
    <property type="match status" value="1"/>
</dbReference>
<dbReference type="SFLD" id="SFLDS00019">
    <property type="entry name" value="Glutathione_Transferase_(cytos"/>
    <property type="match status" value="1"/>
</dbReference>
<dbReference type="EMBL" id="LFJN01000006">
    <property type="protein sequence ID" value="KPI42981.1"/>
    <property type="molecule type" value="Genomic_DNA"/>
</dbReference>
<comment type="caution">
    <text evidence="4">The sequence shown here is derived from an EMBL/GenBank/DDBJ whole genome shotgun (WGS) entry which is preliminary data.</text>
</comment>
<evidence type="ECO:0000256" key="1">
    <source>
        <dbReference type="ARBA" id="ARBA00007409"/>
    </source>
</evidence>
<evidence type="ECO:0000313" key="4">
    <source>
        <dbReference type="EMBL" id="KPI42981.1"/>
    </source>
</evidence>
<dbReference type="InterPro" id="IPR004046">
    <property type="entry name" value="GST_C"/>
</dbReference>
<comment type="similarity">
    <text evidence="1">Belongs to the GST superfamily.</text>
</comment>
<evidence type="ECO:0000259" key="2">
    <source>
        <dbReference type="PROSITE" id="PS50404"/>
    </source>
</evidence>
<protein>
    <submittedName>
        <fullName evidence="4">Glutathione S-transferase 3</fullName>
    </submittedName>
</protein>
<dbReference type="STRING" id="1664694.A0A0N0NPP2"/>
<dbReference type="Gene3D" id="1.20.1050.10">
    <property type="match status" value="1"/>
</dbReference>
<evidence type="ECO:0000313" key="5">
    <source>
        <dbReference type="Proteomes" id="UP000038010"/>
    </source>
</evidence>